<evidence type="ECO:0008006" key="9">
    <source>
        <dbReference type="Google" id="ProtNLM"/>
    </source>
</evidence>
<comment type="subcellular location">
    <subcellularLocation>
        <location evidence="1">Membrane</location>
        <topology evidence="1">Multi-pass membrane protein</topology>
    </subcellularLocation>
</comment>
<comment type="caution">
    <text evidence="7">The sequence shown here is derived from an EMBL/GenBank/DDBJ whole genome shotgun (WGS) entry which is preliminary data.</text>
</comment>
<name>A0ABQ2QNG0_9ACTN</name>
<dbReference type="InterPro" id="IPR038330">
    <property type="entry name" value="TspO/MBR-related_sf"/>
</dbReference>
<keyword evidence="4 6" id="KW-1133">Transmembrane helix</keyword>
<dbReference type="CDD" id="cd15904">
    <property type="entry name" value="TSPO_MBR"/>
    <property type="match status" value="1"/>
</dbReference>
<sequence>MAFAEVVLLWASIVATIVAFRRISRAAAWLLVPYLLWVTFAAALNFAVWRLS</sequence>
<accession>A0ABQ2QNG0</accession>
<keyword evidence="5 6" id="KW-0472">Membrane</keyword>
<dbReference type="PANTHER" id="PTHR10057">
    <property type="entry name" value="PERIPHERAL-TYPE BENZODIAZEPINE RECEPTOR"/>
    <property type="match status" value="1"/>
</dbReference>
<evidence type="ECO:0000256" key="3">
    <source>
        <dbReference type="ARBA" id="ARBA00022692"/>
    </source>
</evidence>
<evidence type="ECO:0000256" key="6">
    <source>
        <dbReference type="SAM" id="Phobius"/>
    </source>
</evidence>
<evidence type="ECO:0000313" key="7">
    <source>
        <dbReference type="EMBL" id="GGP89647.1"/>
    </source>
</evidence>
<keyword evidence="8" id="KW-1185">Reference proteome</keyword>
<protein>
    <recommendedName>
        <fullName evidence="9">Tryptophan-rich sensory protein</fullName>
    </recommendedName>
</protein>
<reference evidence="8" key="1">
    <citation type="journal article" date="2019" name="Int. J. Syst. Evol. Microbiol.">
        <title>The Global Catalogue of Microorganisms (GCM) 10K type strain sequencing project: providing services to taxonomists for standard genome sequencing and annotation.</title>
        <authorList>
            <consortium name="The Broad Institute Genomics Platform"/>
            <consortium name="The Broad Institute Genome Sequencing Center for Infectious Disease"/>
            <person name="Wu L."/>
            <person name="Ma J."/>
        </authorList>
    </citation>
    <scope>NUCLEOTIDE SEQUENCE [LARGE SCALE GENOMIC DNA]</scope>
    <source>
        <strain evidence="8">JCM 3115</strain>
    </source>
</reference>
<evidence type="ECO:0000256" key="5">
    <source>
        <dbReference type="ARBA" id="ARBA00023136"/>
    </source>
</evidence>
<dbReference type="Gene3D" id="1.20.1260.100">
    <property type="entry name" value="TspO/MBR protein"/>
    <property type="match status" value="1"/>
</dbReference>
<evidence type="ECO:0000256" key="1">
    <source>
        <dbReference type="ARBA" id="ARBA00004141"/>
    </source>
</evidence>
<organism evidence="7 8">
    <name type="scientific">Streptosporangium pseudovulgare</name>
    <dbReference type="NCBI Taxonomy" id="35765"/>
    <lineage>
        <taxon>Bacteria</taxon>
        <taxon>Bacillati</taxon>
        <taxon>Actinomycetota</taxon>
        <taxon>Actinomycetes</taxon>
        <taxon>Streptosporangiales</taxon>
        <taxon>Streptosporangiaceae</taxon>
        <taxon>Streptosporangium</taxon>
    </lineage>
</organism>
<proteinExistence type="inferred from homology"/>
<dbReference type="PANTHER" id="PTHR10057:SF0">
    <property type="entry name" value="TRANSLOCATOR PROTEIN"/>
    <property type="match status" value="1"/>
</dbReference>
<comment type="similarity">
    <text evidence="2">Belongs to the TspO/BZRP family.</text>
</comment>
<dbReference type="RefSeq" id="WP_229811095.1">
    <property type="nucleotide sequence ID" value="NZ_BMQJ01000003.1"/>
</dbReference>
<evidence type="ECO:0000256" key="2">
    <source>
        <dbReference type="ARBA" id="ARBA00007524"/>
    </source>
</evidence>
<dbReference type="InterPro" id="IPR004307">
    <property type="entry name" value="TspO_MBR"/>
</dbReference>
<dbReference type="Proteomes" id="UP000611554">
    <property type="component" value="Unassembled WGS sequence"/>
</dbReference>
<evidence type="ECO:0000313" key="8">
    <source>
        <dbReference type="Proteomes" id="UP000611554"/>
    </source>
</evidence>
<dbReference type="Pfam" id="PF03073">
    <property type="entry name" value="TspO_MBR"/>
    <property type="match status" value="1"/>
</dbReference>
<gene>
    <name evidence="7" type="ORF">GCM10010140_19520</name>
</gene>
<evidence type="ECO:0000256" key="4">
    <source>
        <dbReference type="ARBA" id="ARBA00022989"/>
    </source>
</evidence>
<feature type="transmembrane region" description="Helical" evidence="6">
    <location>
        <begin position="31"/>
        <end position="49"/>
    </location>
</feature>
<dbReference type="EMBL" id="BMQJ01000003">
    <property type="protein sequence ID" value="GGP89647.1"/>
    <property type="molecule type" value="Genomic_DNA"/>
</dbReference>
<keyword evidence="3 6" id="KW-0812">Transmembrane</keyword>